<evidence type="ECO:0000259" key="5">
    <source>
        <dbReference type="PROSITE" id="PS01124"/>
    </source>
</evidence>
<protein>
    <recommendedName>
        <fullName evidence="5">HTH araC/xylS-type domain-containing protein</fullName>
    </recommendedName>
</protein>
<sequence>MPRMVEFYRVHGVEIGRVCAQDGASYPRHTHAEYVVSANLSGSEKIWVDGRNFDATSETVTVYNPHAVQSSTFNHREGGTDFISLYIEPSIIASIAMENSWLSRPTGPDFRQGVFNNNELYRSVLALYRTARDESDTDFEAALIGLVAALLMNGHRTIDMEKKYPDSERLKTVVEFMKSDLAAQMNLAALAEVGGVSKFHLIRWFKSVVGMPPAKYHMQLRLIEARRRLRDGQHVQDVAFALGFYDQSHFINAFRKIMGVSPLVFAAPLYSGHAGKPRIRVL</sequence>
<keyword evidence="1" id="KW-0805">Transcription regulation</keyword>
<name>A0A2A4EZE7_9BURK</name>
<keyword evidence="4" id="KW-0804">Transcription</keyword>
<dbReference type="InterPro" id="IPR018062">
    <property type="entry name" value="HTH_AraC-typ_CS"/>
</dbReference>
<evidence type="ECO:0000256" key="2">
    <source>
        <dbReference type="ARBA" id="ARBA00023125"/>
    </source>
</evidence>
<evidence type="ECO:0000256" key="1">
    <source>
        <dbReference type="ARBA" id="ARBA00023015"/>
    </source>
</evidence>
<dbReference type="InterPro" id="IPR050204">
    <property type="entry name" value="AraC_XylS_family_regulators"/>
</dbReference>
<dbReference type="OrthoDB" id="9809338at2"/>
<dbReference type="Gene3D" id="1.10.10.60">
    <property type="entry name" value="Homeodomain-like"/>
    <property type="match status" value="1"/>
</dbReference>
<dbReference type="SUPFAM" id="SSF51215">
    <property type="entry name" value="Regulatory protein AraC"/>
    <property type="match status" value="1"/>
</dbReference>
<dbReference type="PROSITE" id="PS00041">
    <property type="entry name" value="HTH_ARAC_FAMILY_1"/>
    <property type="match status" value="1"/>
</dbReference>
<keyword evidence="3" id="KW-0010">Activator</keyword>
<dbReference type="Pfam" id="PF12833">
    <property type="entry name" value="HTH_18"/>
    <property type="match status" value="1"/>
</dbReference>
<gene>
    <name evidence="6" type="ORF">BWP39_09395</name>
</gene>
<evidence type="ECO:0000256" key="4">
    <source>
        <dbReference type="ARBA" id="ARBA00023163"/>
    </source>
</evidence>
<accession>A0A2A4EZE7</accession>
<evidence type="ECO:0000313" key="6">
    <source>
        <dbReference type="EMBL" id="PCE26993.1"/>
    </source>
</evidence>
<keyword evidence="2" id="KW-0238">DNA-binding</keyword>
<dbReference type="Pfam" id="PF02311">
    <property type="entry name" value="AraC_binding"/>
    <property type="match status" value="1"/>
</dbReference>
<dbReference type="InterPro" id="IPR037923">
    <property type="entry name" value="HTH-like"/>
</dbReference>
<dbReference type="SMART" id="SM00342">
    <property type="entry name" value="HTH_ARAC"/>
    <property type="match status" value="1"/>
</dbReference>
<dbReference type="PANTHER" id="PTHR46796:SF2">
    <property type="entry name" value="TRANSCRIPTIONAL REGULATORY PROTEIN"/>
    <property type="match status" value="1"/>
</dbReference>
<proteinExistence type="predicted"/>
<dbReference type="SUPFAM" id="SSF46689">
    <property type="entry name" value="Homeodomain-like"/>
    <property type="match status" value="2"/>
</dbReference>
<comment type="caution">
    <text evidence="6">The sequence shown here is derived from an EMBL/GenBank/DDBJ whole genome shotgun (WGS) entry which is preliminary data.</text>
</comment>
<dbReference type="InterPro" id="IPR009057">
    <property type="entry name" value="Homeodomain-like_sf"/>
</dbReference>
<dbReference type="PROSITE" id="PS01124">
    <property type="entry name" value="HTH_ARAC_FAMILY_2"/>
    <property type="match status" value="1"/>
</dbReference>
<feature type="domain" description="HTH araC/xylS-type" evidence="5">
    <location>
        <begin position="171"/>
        <end position="268"/>
    </location>
</feature>
<dbReference type="EMBL" id="MTZV01000003">
    <property type="protein sequence ID" value="PCE26993.1"/>
    <property type="molecule type" value="Genomic_DNA"/>
</dbReference>
<evidence type="ECO:0000313" key="7">
    <source>
        <dbReference type="Proteomes" id="UP000218022"/>
    </source>
</evidence>
<dbReference type="Proteomes" id="UP000218022">
    <property type="component" value="Unassembled WGS sequence"/>
</dbReference>
<dbReference type="GO" id="GO:0043565">
    <property type="term" value="F:sequence-specific DNA binding"/>
    <property type="evidence" value="ECO:0007669"/>
    <property type="project" value="InterPro"/>
</dbReference>
<dbReference type="GO" id="GO:0003700">
    <property type="term" value="F:DNA-binding transcription factor activity"/>
    <property type="evidence" value="ECO:0007669"/>
    <property type="project" value="InterPro"/>
</dbReference>
<reference evidence="6 7" key="1">
    <citation type="submission" date="2017-01" db="EMBL/GenBank/DDBJ databases">
        <title>Whole-Genome Shotgun Sequencing of Two beta-Proteobacterial Species in Search of the Bulgecin Biosynthetic Cluster.</title>
        <authorList>
            <person name="Horsman M.E."/>
            <person name="Marous D.R."/>
            <person name="Li R."/>
            <person name="Oliver R.A."/>
            <person name="Byun B."/>
            <person name="Emrich S.J."/>
            <person name="Boggess B."/>
            <person name="Townsend C.A."/>
            <person name="Mobashery S."/>
        </authorList>
    </citation>
    <scope>NUCLEOTIDE SEQUENCE [LARGE SCALE GENOMIC DNA]</scope>
    <source>
        <strain evidence="6 7">ATCC 31363</strain>
    </source>
</reference>
<dbReference type="InterPro" id="IPR018060">
    <property type="entry name" value="HTH_AraC"/>
</dbReference>
<evidence type="ECO:0000256" key="3">
    <source>
        <dbReference type="ARBA" id="ARBA00023159"/>
    </source>
</evidence>
<dbReference type="AlphaFoldDB" id="A0A2A4EZE7"/>
<dbReference type="PANTHER" id="PTHR46796">
    <property type="entry name" value="HTH-TYPE TRANSCRIPTIONAL ACTIVATOR RHAS-RELATED"/>
    <property type="match status" value="1"/>
</dbReference>
<organism evidence="6 7">
    <name type="scientific">Paraburkholderia acidicola</name>
    <dbReference type="NCBI Taxonomy" id="1912599"/>
    <lineage>
        <taxon>Bacteria</taxon>
        <taxon>Pseudomonadati</taxon>
        <taxon>Pseudomonadota</taxon>
        <taxon>Betaproteobacteria</taxon>
        <taxon>Burkholderiales</taxon>
        <taxon>Burkholderiaceae</taxon>
        <taxon>Paraburkholderia</taxon>
    </lineage>
</organism>
<dbReference type="InterPro" id="IPR003313">
    <property type="entry name" value="AraC-bd"/>
</dbReference>